<evidence type="ECO:0000313" key="8">
    <source>
        <dbReference type="Proteomes" id="UP000325440"/>
    </source>
</evidence>
<keyword evidence="5" id="KW-0732">Signal</keyword>
<dbReference type="AlphaFoldDB" id="A0A5E4MV49"/>
<keyword evidence="4" id="KW-0285">Flavoprotein</keyword>
<protein>
    <submittedName>
        <fullName evidence="7">FAD/NAD(P)-binding domain,Glucose-methanol-choline oxidoreductase,Glucose-methanol-choline</fullName>
    </submittedName>
</protein>
<feature type="active site" description="Proton donor" evidence="2">
    <location>
        <position position="552"/>
    </location>
</feature>
<sequence>MPVRFICYGICLLIAGSGCSANNIFEYLGRAYRKGLIEFREDAQFGNKSLLDEYDFIVVGAGAAGATVARRLAEVPEWNILLLEAGGEESLITSIPAIAHYLQFTDYNWAYHTEKEPHACKGLTNKVCPWPAGKGLGGSTIINNNMYTRGNPRDFDRWAEAGNPGWSYEDVLPYFLKNEDIKIPELKRSRYHGVGGPMSISYPPFKSKLADAFLESATEVGMRIGDYNAPGSHVVFSRIQSTTSNGRRVTSAAAYLRENLDNLHIVEFGYVTKILIDENTKTAYGVEFTKNKRKRKILAKREVIISAGSFNSAKLLMLSGIGPKEHLEPLGIKTINDLRVGDNLQEHPGFAGLVFVIDQPLSLFVDRVYRNIFEELFKEYQGKSWLSVLPVEGVGYVKTKYNNDEGDLPDIEYIFLPGSMATEDGLGGSMLRRTMGVPDKLYHEMLKGALLNDSWTIGPMLMYPKSRGQVRLRSSNPFDSPKINANFFADPMDLKRIVEGIQMIIDLSKTKAFQKYGSKLYDNPMPGCKHLEFGTDQYWSCCVETMTMQFHHQSGTCKMGPEWDRNAVVNPQLMVYGVNRLRVIDCSIMPTITGGHTVAPAYMIGEKGSDLIKSFWLNN</sequence>
<accession>A0A5E4MV49</accession>
<keyword evidence="3 4" id="KW-0274">FAD</keyword>
<comment type="cofactor">
    <cofactor evidence="3">
        <name>FAD</name>
        <dbReference type="ChEBI" id="CHEBI:57692"/>
    </cofactor>
</comment>
<dbReference type="Pfam" id="PF05199">
    <property type="entry name" value="GMC_oxred_C"/>
    <property type="match status" value="1"/>
</dbReference>
<evidence type="ECO:0000256" key="2">
    <source>
        <dbReference type="PIRSR" id="PIRSR000137-1"/>
    </source>
</evidence>
<dbReference type="Proteomes" id="UP000325440">
    <property type="component" value="Unassembled WGS sequence"/>
</dbReference>
<dbReference type="PROSITE" id="PS51257">
    <property type="entry name" value="PROKAR_LIPOPROTEIN"/>
    <property type="match status" value="1"/>
</dbReference>
<evidence type="ECO:0000256" key="1">
    <source>
        <dbReference type="ARBA" id="ARBA00010790"/>
    </source>
</evidence>
<feature type="active site" description="Proton acceptor" evidence="2">
    <location>
        <position position="596"/>
    </location>
</feature>
<dbReference type="InterPro" id="IPR036188">
    <property type="entry name" value="FAD/NAD-bd_sf"/>
</dbReference>
<dbReference type="PANTHER" id="PTHR11552">
    <property type="entry name" value="GLUCOSE-METHANOL-CHOLINE GMC OXIDOREDUCTASE"/>
    <property type="match status" value="1"/>
</dbReference>
<feature type="chain" id="PRO_5022798053" evidence="5">
    <location>
        <begin position="22"/>
        <end position="619"/>
    </location>
</feature>
<name>A0A5E4MV49_9HEMI</name>
<comment type="similarity">
    <text evidence="1 4">Belongs to the GMC oxidoreductase family.</text>
</comment>
<dbReference type="SUPFAM" id="SSF54373">
    <property type="entry name" value="FAD-linked reductases, C-terminal domain"/>
    <property type="match status" value="1"/>
</dbReference>
<dbReference type="GO" id="GO:0016614">
    <property type="term" value="F:oxidoreductase activity, acting on CH-OH group of donors"/>
    <property type="evidence" value="ECO:0007669"/>
    <property type="project" value="InterPro"/>
</dbReference>
<feature type="signal peptide" evidence="5">
    <location>
        <begin position="1"/>
        <end position="21"/>
    </location>
</feature>
<evidence type="ECO:0000256" key="4">
    <source>
        <dbReference type="RuleBase" id="RU003968"/>
    </source>
</evidence>
<keyword evidence="8" id="KW-1185">Reference proteome</keyword>
<dbReference type="SUPFAM" id="SSF51905">
    <property type="entry name" value="FAD/NAD(P)-binding domain"/>
    <property type="match status" value="1"/>
</dbReference>
<feature type="domain" description="Glucose-methanol-choline oxidoreductase N-terminal" evidence="6">
    <location>
        <begin position="133"/>
        <end position="156"/>
    </location>
</feature>
<dbReference type="InterPro" id="IPR012132">
    <property type="entry name" value="GMC_OxRdtase"/>
</dbReference>
<proteinExistence type="inferred from homology"/>
<dbReference type="Gene3D" id="3.50.50.60">
    <property type="entry name" value="FAD/NAD(P)-binding domain"/>
    <property type="match status" value="1"/>
</dbReference>
<organism evidence="7 8">
    <name type="scientific">Cinara cedri</name>
    <dbReference type="NCBI Taxonomy" id="506608"/>
    <lineage>
        <taxon>Eukaryota</taxon>
        <taxon>Metazoa</taxon>
        <taxon>Ecdysozoa</taxon>
        <taxon>Arthropoda</taxon>
        <taxon>Hexapoda</taxon>
        <taxon>Insecta</taxon>
        <taxon>Pterygota</taxon>
        <taxon>Neoptera</taxon>
        <taxon>Paraneoptera</taxon>
        <taxon>Hemiptera</taxon>
        <taxon>Sternorrhyncha</taxon>
        <taxon>Aphidomorpha</taxon>
        <taxon>Aphidoidea</taxon>
        <taxon>Aphididae</taxon>
        <taxon>Lachninae</taxon>
        <taxon>Cinara</taxon>
    </lineage>
</organism>
<dbReference type="InterPro" id="IPR007867">
    <property type="entry name" value="GMC_OxRtase_C"/>
</dbReference>
<dbReference type="GO" id="GO:0050660">
    <property type="term" value="F:flavin adenine dinucleotide binding"/>
    <property type="evidence" value="ECO:0007669"/>
    <property type="project" value="InterPro"/>
</dbReference>
<evidence type="ECO:0000313" key="7">
    <source>
        <dbReference type="EMBL" id="VVC33339.1"/>
    </source>
</evidence>
<dbReference type="OrthoDB" id="269227at2759"/>
<dbReference type="Gene3D" id="3.30.560.10">
    <property type="entry name" value="Glucose Oxidase, domain 3"/>
    <property type="match status" value="1"/>
</dbReference>
<evidence type="ECO:0000259" key="6">
    <source>
        <dbReference type="PROSITE" id="PS00623"/>
    </source>
</evidence>
<dbReference type="Pfam" id="PF00732">
    <property type="entry name" value="GMC_oxred_N"/>
    <property type="match status" value="1"/>
</dbReference>
<reference evidence="7 8" key="1">
    <citation type="submission" date="2019-08" db="EMBL/GenBank/DDBJ databases">
        <authorList>
            <person name="Alioto T."/>
            <person name="Alioto T."/>
            <person name="Gomez Garrido J."/>
        </authorList>
    </citation>
    <scope>NUCLEOTIDE SEQUENCE [LARGE SCALE GENOMIC DNA]</scope>
</reference>
<dbReference type="PROSITE" id="PS00623">
    <property type="entry name" value="GMC_OXRED_1"/>
    <property type="match status" value="1"/>
</dbReference>
<feature type="binding site" evidence="3">
    <location>
        <position position="271"/>
    </location>
    <ligand>
        <name>FAD</name>
        <dbReference type="ChEBI" id="CHEBI:57692"/>
    </ligand>
</feature>
<dbReference type="PANTHER" id="PTHR11552:SF208">
    <property type="entry name" value="RE36204P-RELATED"/>
    <property type="match status" value="1"/>
</dbReference>
<evidence type="ECO:0000256" key="5">
    <source>
        <dbReference type="SAM" id="SignalP"/>
    </source>
</evidence>
<dbReference type="InterPro" id="IPR000172">
    <property type="entry name" value="GMC_OxRdtase_N"/>
</dbReference>
<dbReference type="EMBL" id="CABPRJ010000967">
    <property type="protein sequence ID" value="VVC33339.1"/>
    <property type="molecule type" value="Genomic_DNA"/>
</dbReference>
<gene>
    <name evidence="7" type="ORF">CINCED_3A002054</name>
</gene>
<evidence type="ECO:0000256" key="3">
    <source>
        <dbReference type="PIRSR" id="PIRSR000137-2"/>
    </source>
</evidence>
<dbReference type="PIRSF" id="PIRSF000137">
    <property type="entry name" value="Alcohol_oxidase"/>
    <property type="match status" value="1"/>
</dbReference>